<evidence type="ECO:0000256" key="4">
    <source>
        <dbReference type="ARBA" id="ARBA00023163"/>
    </source>
</evidence>
<dbReference type="Proteomes" id="UP001597267">
    <property type="component" value="Unassembled WGS sequence"/>
</dbReference>
<dbReference type="SUPFAM" id="SSF46785">
    <property type="entry name" value="Winged helix' DNA-binding domain"/>
    <property type="match status" value="1"/>
</dbReference>
<dbReference type="EMBL" id="JBHTOP010000001">
    <property type="protein sequence ID" value="MFD1670527.1"/>
    <property type="molecule type" value="Genomic_DNA"/>
</dbReference>
<dbReference type="PANTHER" id="PTHR30126">
    <property type="entry name" value="HTH-TYPE TRANSCRIPTIONAL REGULATOR"/>
    <property type="match status" value="1"/>
</dbReference>
<dbReference type="Pfam" id="PF03466">
    <property type="entry name" value="LysR_substrate"/>
    <property type="match status" value="1"/>
</dbReference>
<feature type="domain" description="HTH lysR-type" evidence="5">
    <location>
        <begin position="1"/>
        <end position="58"/>
    </location>
</feature>
<evidence type="ECO:0000313" key="7">
    <source>
        <dbReference type="Proteomes" id="UP001597267"/>
    </source>
</evidence>
<dbReference type="PANTHER" id="PTHR30126:SF39">
    <property type="entry name" value="HTH-TYPE TRANSCRIPTIONAL REGULATOR CYSL"/>
    <property type="match status" value="1"/>
</dbReference>
<dbReference type="InterPro" id="IPR036388">
    <property type="entry name" value="WH-like_DNA-bd_sf"/>
</dbReference>
<dbReference type="PRINTS" id="PR00039">
    <property type="entry name" value="HTHLYSR"/>
</dbReference>
<gene>
    <name evidence="6" type="ORF">ACFQ5M_00285</name>
</gene>
<reference evidence="7" key="1">
    <citation type="journal article" date="2019" name="Int. J. Syst. Evol. Microbiol.">
        <title>The Global Catalogue of Microorganisms (GCM) 10K type strain sequencing project: providing services to taxonomists for standard genome sequencing and annotation.</title>
        <authorList>
            <consortium name="The Broad Institute Genomics Platform"/>
            <consortium name="The Broad Institute Genome Sequencing Center for Infectious Disease"/>
            <person name="Wu L."/>
            <person name="Ma J."/>
        </authorList>
    </citation>
    <scope>NUCLEOTIDE SEQUENCE [LARGE SCALE GENOMIC DNA]</scope>
    <source>
        <strain evidence="7">CCM 8896</strain>
    </source>
</reference>
<keyword evidence="4" id="KW-0804">Transcription</keyword>
<name>A0ABW4J2D8_9LACO</name>
<dbReference type="Pfam" id="PF00126">
    <property type="entry name" value="HTH_1"/>
    <property type="match status" value="1"/>
</dbReference>
<protein>
    <submittedName>
        <fullName evidence="6">LysR substrate-binding domain-containing protein</fullName>
    </submittedName>
</protein>
<dbReference type="PROSITE" id="PS50931">
    <property type="entry name" value="HTH_LYSR"/>
    <property type="match status" value="1"/>
</dbReference>
<evidence type="ECO:0000256" key="1">
    <source>
        <dbReference type="ARBA" id="ARBA00009437"/>
    </source>
</evidence>
<dbReference type="RefSeq" id="WP_125714614.1">
    <property type="nucleotide sequence ID" value="NZ_JBHTOP010000001.1"/>
</dbReference>
<keyword evidence="2" id="KW-0805">Transcription regulation</keyword>
<comment type="similarity">
    <text evidence="1">Belongs to the LysR transcriptional regulatory family.</text>
</comment>
<dbReference type="InterPro" id="IPR036390">
    <property type="entry name" value="WH_DNA-bd_sf"/>
</dbReference>
<accession>A0ABW4J2D8</accession>
<evidence type="ECO:0000256" key="2">
    <source>
        <dbReference type="ARBA" id="ARBA00023015"/>
    </source>
</evidence>
<sequence length="274" mass="31719">MFNQLETFKMVYEVQNFSLAAKQLFIAQPTVSTHIQQLERYFGQQLFQRKGRKEVQPTPAARRLYARVNHLLDDWQSITEVMGQTDSEDTFHVRIGASQTVAVYKLPQVLTQLTTQFKKMVLTVEMANSATILKRVSEHKLDFGFIEKPITTDGVRRRDFGTDQLVRAGDLNSDMWLLREEGSGVGYYTRMFLQSENIQPKRIMKVANNEIIVQLLKQGLGQTIVSKRAVPVGIAFEALPKSYQRHFYLLSRDHLTTQDQRVEQYLMEHLSDCR</sequence>
<keyword evidence="3" id="KW-0238">DNA-binding</keyword>
<organism evidence="6 7">
    <name type="scientific">Agrilactobacillus yilanensis</name>
    <dbReference type="NCBI Taxonomy" id="2485997"/>
    <lineage>
        <taxon>Bacteria</taxon>
        <taxon>Bacillati</taxon>
        <taxon>Bacillota</taxon>
        <taxon>Bacilli</taxon>
        <taxon>Lactobacillales</taxon>
        <taxon>Lactobacillaceae</taxon>
        <taxon>Agrilactobacillus</taxon>
    </lineage>
</organism>
<dbReference type="SUPFAM" id="SSF53850">
    <property type="entry name" value="Periplasmic binding protein-like II"/>
    <property type="match status" value="1"/>
</dbReference>
<dbReference type="InterPro" id="IPR000847">
    <property type="entry name" value="LysR_HTH_N"/>
</dbReference>
<comment type="caution">
    <text evidence="6">The sequence shown here is derived from an EMBL/GenBank/DDBJ whole genome shotgun (WGS) entry which is preliminary data.</text>
</comment>
<proteinExistence type="inferred from homology"/>
<dbReference type="InterPro" id="IPR005119">
    <property type="entry name" value="LysR_subst-bd"/>
</dbReference>
<dbReference type="Gene3D" id="3.40.190.10">
    <property type="entry name" value="Periplasmic binding protein-like II"/>
    <property type="match status" value="2"/>
</dbReference>
<keyword evidence="7" id="KW-1185">Reference proteome</keyword>
<evidence type="ECO:0000259" key="5">
    <source>
        <dbReference type="PROSITE" id="PS50931"/>
    </source>
</evidence>
<evidence type="ECO:0000256" key="3">
    <source>
        <dbReference type="ARBA" id="ARBA00023125"/>
    </source>
</evidence>
<evidence type="ECO:0000313" key="6">
    <source>
        <dbReference type="EMBL" id="MFD1670527.1"/>
    </source>
</evidence>
<dbReference type="Gene3D" id="1.10.10.10">
    <property type="entry name" value="Winged helix-like DNA-binding domain superfamily/Winged helix DNA-binding domain"/>
    <property type="match status" value="1"/>
</dbReference>